<evidence type="ECO:0000256" key="2">
    <source>
        <dbReference type="ARBA" id="ARBA00023295"/>
    </source>
</evidence>
<keyword evidence="7" id="KW-1185">Reference proteome</keyword>
<dbReference type="OrthoDB" id="9795554at2"/>
<dbReference type="Gene3D" id="2.60.40.10">
    <property type="entry name" value="Immunoglobulins"/>
    <property type="match status" value="1"/>
</dbReference>
<dbReference type="Gene3D" id="3.40.50.1110">
    <property type="entry name" value="SGNH hydrolase"/>
    <property type="match status" value="2"/>
</dbReference>
<dbReference type="RefSeq" id="WP_096343694.1">
    <property type="nucleotide sequence ID" value="NZ_NWMW01000002.1"/>
</dbReference>
<protein>
    <submittedName>
        <fullName evidence="6">9-O-acetylesterase</fullName>
    </submittedName>
</protein>
<dbReference type="AlphaFoldDB" id="A0A2A4B2X4"/>
<dbReference type="GO" id="GO:0016798">
    <property type="term" value="F:hydrolase activity, acting on glycosyl bonds"/>
    <property type="evidence" value="ECO:0007669"/>
    <property type="project" value="UniProtKB-KW"/>
</dbReference>
<dbReference type="Gene3D" id="2.60.120.260">
    <property type="entry name" value="Galactose-binding domain-like"/>
    <property type="match status" value="1"/>
</dbReference>
<dbReference type="PANTHER" id="PTHR22901">
    <property type="entry name" value="SIALATE O-ACETYLESTERASE"/>
    <property type="match status" value="1"/>
</dbReference>
<dbReference type="Pfam" id="PF21467">
    <property type="entry name" value="BetaGal_gal-bd"/>
    <property type="match status" value="1"/>
</dbReference>
<evidence type="ECO:0000256" key="3">
    <source>
        <dbReference type="SAM" id="SignalP"/>
    </source>
</evidence>
<sequence>MKAILRPAFGVAALVAGAAGSGTARADPVILTPMSDHAVLQREAPIVVTGRADPGETIAVEMGNARRTVKAGRDGAWRAVLPAMQAGGPYRLTAKGRTATAAMDDLLIGDVWLCSGQSNMEFETHKTLNGDPIVTWSTDPQIRLLSMEHKVAFSADTPLTPRPAWAAAAPASVADFSAACYLMVKQLKAERKVPMGAIDSSWGGTQIRPWIASADAAKLPGMAEDAALLALYQRDPSAGSARFAERWGTWWRGVSGETAGQEPWNAPDRRQWNPVPRLAFWEEWGVSEMADLNGTVWFRKTVELPRAGGDAVLELGGIDELDTVWVNGVAVGSSFGWGDARRYTVPARALKAGANEIVVAVTDTYGPGGLRGPVEAMKLTPAGGAAIPLGDGWRYSIAAESGATAVPRTPWESHGGLSTLYNGMIAPLGPIALKGVAWYQGESDVGKPGYDQRMAALMAGWRRQFGVAELPFLIVGLADYGSPSLAPTDSGWGVVRNEQRLAAKNDRHAAIVTAVDIGERTDIHPANKNTLAERLVRAANVVAYGDKGPASGPLIDSAVAEGADVVLRFTGVTGALHAWSAAGPIAFELCGGGACRFAEGRVEGDRVILKGDGKPVTKVRYAFADAPVVNTFDEAPLPVVPFEIELGARP</sequence>
<dbReference type="InterPro" id="IPR008979">
    <property type="entry name" value="Galactose-bd-like_sf"/>
</dbReference>
<dbReference type="InterPro" id="IPR013783">
    <property type="entry name" value="Ig-like_fold"/>
</dbReference>
<dbReference type="SUPFAM" id="SSF52266">
    <property type="entry name" value="SGNH hydrolase"/>
    <property type="match status" value="1"/>
</dbReference>
<dbReference type="GO" id="GO:0001681">
    <property type="term" value="F:sialate O-acetylesterase activity"/>
    <property type="evidence" value="ECO:0007669"/>
    <property type="project" value="InterPro"/>
</dbReference>
<dbReference type="InterPro" id="IPR039329">
    <property type="entry name" value="SIAE"/>
</dbReference>
<feature type="domain" description="Beta-galactosidase galactose-binding" evidence="5">
    <location>
        <begin position="296"/>
        <end position="355"/>
    </location>
</feature>
<feature type="signal peptide" evidence="3">
    <location>
        <begin position="1"/>
        <end position="26"/>
    </location>
</feature>
<gene>
    <name evidence="6" type="ORF">COC42_12800</name>
</gene>
<feature type="chain" id="PRO_5012833496" evidence="3">
    <location>
        <begin position="27"/>
        <end position="650"/>
    </location>
</feature>
<evidence type="ECO:0000313" key="6">
    <source>
        <dbReference type="EMBL" id="PCD02315.1"/>
    </source>
</evidence>
<evidence type="ECO:0000259" key="5">
    <source>
        <dbReference type="Pfam" id="PF21467"/>
    </source>
</evidence>
<keyword evidence="1" id="KW-0378">Hydrolase</keyword>
<accession>A0A2A4B2X4</accession>
<evidence type="ECO:0000259" key="4">
    <source>
        <dbReference type="Pfam" id="PF03629"/>
    </source>
</evidence>
<organism evidence="6 7">
    <name type="scientific">Sphingomonas spermidinifaciens</name>
    <dbReference type="NCBI Taxonomy" id="1141889"/>
    <lineage>
        <taxon>Bacteria</taxon>
        <taxon>Pseudomonadati</taxon>
        <taxon>Pseudomonadota</taxon>
        <taxon>Alphaproteobacteria</taxon>
        <taxon>Sphingomonadales</taxon>
        <taxon>Sphingomonadaceae</taxon>
        <taxon>Sphingomonas</taxon>
    </lineage>
</organism>
<reference evidence="6 7" key="1">
    <citation type="submission" date="2017-09" db="EMBL/GenBank/DDBJ databases">
        <title>Sphingomonas spermidinifaciens 9NM-10, whole genome shotgun sequence.</title>
        <authorList>
            <person name="Feng G."/>
            <person name="Zhu H."/>
        </authorList>
    </citation>
    <scope>NUCLEOTIDE SEQUENCE [LARGE SCALE GENOMIC DNA]</scope>
    <source>
        <strain evidence="6 7">9NM-10</strain>
    </source>
</reference>
<dbReference type="InterPro" id="IPR048913">
    <property type="entry name" value="BetaGal_gal-bd"/>
</dbReference>
<dbReference type="EMBL" id="NWMW01000002">
    <property type="protein sequence ID" value="PCD02315.1"/>
    <property type="molecule type" value="Genomic_DNA"/>
</dbReference>
<dbReference type="InterPro" id="IPR036514">
    <property type="entry name" value="SGNH_hydro_sf"/>
</dbReference>
<comment type="caution">
    <text evidence="6">The sequence shown here is derived from an EMBL/GenBank/DDBJ whole genome shotgun (WGS) entry which is preliminary data.</text>
</comment>
<evidence type="ECO:0000256" key="1">
    <source>
        <dbReference type="ARBA" id="ARBA00022801"/>
    </source>
</evidence>
<dbReference type="Proteomes" id="UP000218366">
    <property type="component" value="Unassembled WGS sequence"/>
</dbReference>
<feature type="domain" description="Sialate O-acetylesterase" evidence="4">
    <location>
        <begin position="402"/>
        <end position="525"/>
    </location>
</feature>
<dbReference type="SUPFAM" id="SSF49785">
    <property type="entry name" value="Galactose-binding domain-like"/>
    <property type="match status" value="1"/>
</dbReference>
<keyword evidence="3" id="KW-0732">Signal</keyword>
<evidence type="ECO:0000313" key="7">
    <source>
        <dbReference type="Proteomes" id="UP000218366"/>
    </source>
</evidence>
<dbReference type="PANTHER" id="PTHR22901:SF0">
    <property type="entry name" value="SIALATE O-ACETYLESTERASE"/>
    <property type="match status" value="1"/>
</dbReference>
<name>A0A2A4B2X4_9SPHN</name>
<dbReference type="InterPro" id="IPR005181">
    <property type="entry name" value="SASA"/>
</dbReference>
<dbReference type="Pfam" id="PF03629">
    <property type="entry name" value="SASA"/>
    <property type="match status" value="1"/>
</dbReference>
<keyword evidence="2" id="KW-0326">Glycosidase</keyword>
<dbReference type="GO" id="GO:0005975">
    <property type="term" value="P:carbohydrate metabolic process"/>
    <property type="evidence" value="ECO:0007669"/>
    <property type="project" value="TreeGrafter"/>
</dbReference>
<proteinExistence type="predicted"/>